<evidence type="ECO:0000313" key="16">
    <source>
        <dbReference type="EMBL" id="KAG5640475.1"/>
    </source>
</evidence>
<dbReference type="GO" id="GO:0015677">
    <property type="term" value="P:copper ion import"/>
    <property type="evidence" value="ECO:0007669"/>
    <property type="project" value="TreeGrafter"/>
</dbReference>
<evidence type="ECO:0000259" key="15">
    <source>
        <dbReference type="PROSITE" id="PS51384"/>
    </source>
</evidence>
<accession>A0A9P7G095</accession>
<dbReference type="Pfam" id="PF08030">
    <property type="entry name" value="NAD_binding_6"/>
    <property type="match status" value="1"/>
</dbReference>
<comment type="caution">
    <text evidence="16">The sequence shown here is derived from an EMBL/GenBank/DDBJ whole genome shotgun (WGS) entry which is preliminary data.</text>
</comment>
<evidence type="ECO:0000256" key="3">
    <source>
        <dbReference type="ARBA" id="ARBA00012668"/>
    </source>
</evidence>
<dbReference type="InterPro" id="IPR051410">
    <property type="entry name" value="Ferric/Cupric_Reductase"/>
</dbReference>
<keyword evidence="5" id="KW-1003">Cell membrane</keyword>
<feature type="domain" description="FAD-binding FR-type" evidence="15">
    <location>
        <begin position="313"/>
        <end position="434"/>
    </location>
</feature>
<feature type="transmembrane region" description="Helical" evidence="14">
    <location>
        <begin position="145"/>
        <end position="166"/>
    </location>
</feature>
<evidence type="ECO:0000256" key="7">
    <source>
        <dbReference type="ARBA" id="ARBA00022982"/>
    </source>
</evidence>
<dbReference type="GO" id="GO:0005886">
    <property type="term" value="C:plasma membrane"/>
    <property type="evidence" value="ECO:0007669"/>
    <property type="project" value="UniProtKB-SubCell"/>
</dbReference>
<protein>
    <recommendedName>
        <fullName evidence="3">ferric-chelate reductase (NADPH)</fullName>
        <ecNumber evidence="3">1.16.1.9</ecNumber>
    </recommendedName>
</protein>
<dbReference type="Gene3D" id="3.40.50.80">
    <property type="entry name" value="Nucleotide-binding domain of ferredoxin-NADP reductase (FNR) module"/>
    <property type="match status" value="1"/>
</dbReference>
<keyword evidence="6 14" id="KW-0812">Transmembrane</keyword>
<evidence type="ECO:0000256" key="5">
    <source>
        <dbReference type="ARBA" id="ARBA00022475"/>
    </source>
</evidence>
<dbReference type="InterPro" id="IPR017927">
    <property type="entry name" value="FAD-bd_FR_type"/>
</dbReference>
<keyword evidence="10" id="KW-0406">Ion transport</keyword>
<keyword evidence="17" id="KW-1185">Reference proteome</keyword>
<name>A0A9P7G095_9AGAR</name>
<feature type="transmembrane region" description="Helical" evidence="14">
    <location>
        <begin position="278"/>
        <end position="296"/>
    </location>
</feature>
<dbReference type="GO" id="GO:0006826">
    <property type="term" value="P:iron ion transport"/>
    <property type="evidence" value="ECO:0007669"/>
    <property type="project" value="TreeGrafter"/>
</dbReference>
<feature type="transmembrane region" description="Helical" evidence="14">
    <location>
        <begin position="253"/>
        <end position="271"/>
    </location>
</feature>
<evidence type="ECO:0000256" key="2">
    <source>
        <dbReference type="ARBA" id="ARBA00006278"/>
    </source>
</evidence>
<dbReference type="CDD" id="cd06186">
    <property type="entry name" value="NOX_Duox_like_FAD_NADP"/>
    <property type="match status" value="1"/>
</dbReference>
<dbReference type="EC" id="1.16.1.9" evidence="3"/>
<evidence type="ECO:0000256" key="8">
    <source>
        <dbReference type="ARBA" id="ARBA00022989"/>
    </source>
</evidence>
<evidence type="ECO:0000256" key="12">
    <source>
        <dbReference type="ARBA" id="ARBA00023180"/>
    </source>
</evidence>
<evidence type="ECO:0000256" key="1">
    <source>
        <dbReference type="ARBA" id="ARBA00004651"/>
    </source>
</evidence>
<evidence type="ECO:0000313" key="17">
    <source>
        <dbReference type="Proteomes" id="UP000775547"/>
    </source>
</evidence>
<proteinExistence type="inferred from homology"/>
<evidence type="ECO:0000256" key="4">
    <source>
        <dbReference type="ARBA" id="ARBA00022448"/>
    </source>
</evidence>
<dbReference type="GO" id="GO:0006879">
    <property type="term" value="P:intracellular iron ion homeostasis"/>
    <property type="evidence" value="ECO:0007669"/>
    <property type="project" value="TreeGrafter"/>
</dbReference>
<dbReference type="PROSITE" id="PS51384">
    <property type="entry name" value="FAD_FR"/>
    <property type="match status" value="1"/>
</dbReference>
<dbReference type="SUPFAM" id="SSF52343">
    <property type="entry name" value="Ferredoxin reductase-like, C-terminal NADP-linked domain"/>
    <property type="match status" value="1"/>
</dbReference>
<comment type="subcellular location">
    <subcellularLocation>
        <location evidence="1">Cell membrane</location>
        <topology evidence="1">Multi-pass membrane protein</topology>
    </subcellularLocation>
</comment>
<evidence type="ECO:0000256" key="11">
    <source>
        <dbReference type="ARBA" id="ARBA00023136"/>
    </source>
</evidence>
<dbReference type="PANTHER" id="PTHR32361:SF9">
    <property type="entry name" value="FERRIC REDUCTASE TRANSMEMBRANE COMPONENT 3-RELATED"/>
    <property type="match status" value="1"/>
</dbReference>
<gene>
    <name evidence="16" type="ORF">DXG03_008380</name>
</gene>
<keyword evidence="11 14" id="KW-0472">Membrane</keyword>
<dbReference type="Pfam" id="PF01794">
    <property type="entry name" value="Ferric_reduct"/>
    <property type="match status" value="1"/>
</dbReference>
<organism evidence="16 17">
    <name type="scientific">Asterophora parasitica</name>
    <dbReference type="NCBI Taxonomy" id="117018"/>
    <lineage>
        <taxon>Eukaryota</taxon>
        <taxon>Fungi</taxon>
        <taxon>Dikarya</taxon>
        <taxon>Basidiomycota</taxon>
        <taxon>Agaricomycotina</taxon>
        <taxon>Agaricomycetes</taxon>
        <taxon>Agaricomycetidae</taxon>
        <taxon>Agaricales</taxon>
        <taxon>Tricholomatineae</taxon>
        <taxon>Lyophyllaceae</taxon>
        <taxon>Asterophora</taxon>
    </lineage>
</organism>
<dbReference type="SFLD" id="SFLDG01168">
    <property type="entry name" value="Ferric_reductase_subgroup_(FRE"/>
    <property type="match status" value="1"/>
</dbReference>
<dbReference type="SUPFAM" id="SSF63380">
    <property type="entry name" value="Riboflavin synthase domain-like"/>
    <property type="match status" value="1"/>
</dbReference>
<sequence length="604" mass="66618">MPAATITPVTPPLSAEQAESLVFHVILFLLFLVGFLVLLRLPRAFARFRRSSDWLNGHFLWRSSCRSLSTSRTVQTFPDSDDYSTYGSSIKERKEASTDDSHTLYSFANKNGDHVTFSFPPHVATCPRFLRQLFTLHRVRISPGFSVSQAFIVVFYLASLCYAGFYKSSPFSDPVRTGWVAVAQLPFVFALAAKNNILGMLLGFTYEKLNYLHRFVGRLVVIAANIHSLGYIYKWSIAGTFRQQISHPFSTWGLVAVIALDFMWLFSLSFFRTRFHNVMCTAHIIGIALVIPAIWLHMPSTIPWLTACLGLYGLDRVMRILKTRIATATIRPLPELNATRIEIPHINRGWRAGQHVRLRVLSFGPGWLRWMEVHPFTIASVSGTQEGLVLMAKKSGRWTNALYEMAKGSGYTESEYGRRVKVIVEGPYGGPGHAIFASYSAAVFVVGGSGITFALSTIQELIQKDLKGQSRVKTITLVWVVQDPASLQPLLPLFASMVQQSVYTPVHIAVHYTRASPGAAAQTRIPGITLAPGRPKVGKVLEGALARAVALGAGAKDEERVSGMLVGVCGPPGLGDDVSRAVATISSARRDQVGGIEMHEEYVS</sequence>
<feature type="transmembrane region" description="Helical" evidence="14">
    <location>
        <begin position="178"/>
        <end position="203"/>
    </location>
</feature>
<dbReference type="SFLD" id="SFLDS00052">
    <property type="entry name" value="Ferric_Reductase_Domain"/>
    <property type="match status" value="1"/>
</dbReference>
<comment type="similarity">
    <text evidence="2">Belongs to the ferric reductase (FRE) family.</text>
</comment>
<dbReference type="InterPro" id="IPR039261">
    <property type="entry name" value="FNR_nucleotide-bd"/>
</dbReference>
<comment type="catalytic activity">
    <reaction evidence="13">
        <text>2 a Fe(II)-siderophore + NADP(+) + H(+) = 2 a Fe(III)-siderophore + NADPH</text>
        <dbReference type="Rhea" id="RHEA:28795"/>
        <dbReference type="Rhea" id="RHEA-COMP:11342"/>
        <dbReference type="Rhea" id="RHEA-COMP:11344"/>
        <dbReference type="ChEBI" id="CHEBI:15378"/>
        <dbReference type="ChEBI" id="CHEBI:29033"/>
        <dbReference type="ChEBI" id="CHEBI:29034"/>
        <dbReference type="ChEBI" id="CHEBI:57783"/>
        <dbReference type="ChEBI" id="CHEBI:58349"/>
        <dbReference type="EC" id="1.16.1.9"/>
    </reaction>
</comment>
<dbReference type="GO" id="GO:0052851">
    <property type="term" value="F:ferric-chelate reductase (NADPH) activity"/>
    <property type="evidence" value="ECO:0007669"/>
    <property type="project" value="UniProtKB-EC"/>
</dbReference>
<dbReference type="InterPro" id="IPR013130">
    <property type="entry name" value="Fe3_Rdtase_TM_dom"/>
</dbReference>
<evidence type="ECO:0000256" key="14">
    <source>
        <dbReference type="SAM" id="Phobius"/>
    </source>
</evidence>
<feature type="transmembrane region" description="Helical" evidence="14">
    <location>
        <begin position="215"/>
        <end position="233"/>
    </location>
</feature>
<keyword evidence="4" id="KW-0813">Transport</keyword>
<dbReference type="PANTHER" id="PTHR32361">
    <property type="entry name" value="FERRIC/CUPRIC REDUCTASE TRANSMEMBRANE COMPONENT"/>
    <property type="match status" value="1"/>
</dbReference>
<reference evidence="16" key="2">
    <citation type="submission" date="2021-10" db="EMBL/GenBank/DDBJ databases">
        <title>Phylogenomics reveals ancestral predisposition of the termite-cultivated fungus Termitomyces towards a domesticated lifestyle.</title>
        <authorList>
            <person name="Auxier B."/>
            <person name="Grum-Grzhimaylo A."/>
            <person name="Cardenas M.E."/>
            <person name="Lodge J.D."/>
            <person name="Laessoe T."/>
            <person name="Pedersen O."/>
            <person name="Smith M.E."/>
            <person name="Kuyper T.W."/>
            <person name="Franco-Molano E.A."/>
            <person name="Baroni T.J."/>
            <person name="Aanen D.K."/>
        </authorList>
    </citation>
    <scope>NUCLEOTIDE SEQUENCE</scope>
    <source>
        <strain evidence="16">AP01</strain>
        <tissue evidence="16">Mycelium</tissue>
    </source>
</reference>
<evidence type="ECO:0000256" key="9">
    <source>
        <dbReference type="ARBA" id="ARBA00023002"/>
    </source>
</evidence>
<dbReference type="InterPro" id="IPR013112">
    <property type="entry name" value="FAD-bd_8"/>
</dbReference>
<reference evidence="16" key="1">
    <citation type="submission" date="2020-07" db="EMBL/GenBank/DDBJ databases">
        <authorList>
            <person name="Nieuwenhuis M."/>
            <person name="Van De Peppel L.J.J."/>
        </authorList>
    </citation>
    <scope>NUCLEOTIDE SEQUENCE</scope>
    <source>
        <strain evidence="16">AP01</strain>
        <tissue evidence="16">Mycelium</tissue>
    </source>
</reference>
<dbReference type="EMBL" id="JABCKV010000695">
    <property type="protein sequence ID" value="KAG5640475.1"/>
    <property type="molecule type" value="Genomic_DNA"/>
</dbReference>
<evidence type="ECO:0000256" key="13">
    <source>
        <dbReference type="ARBA" id="ARBA00048483"/>
    </source>
</evidence>
<dbReference type="InterPro" id="IPR013121">
    <property type="entry name" value="Fe_red_NAD-bd_6"/>
</dbReference>
<keyword evidence="9" id="KW-0560">Oxidoreductase</keyword>
<dbReference type="AlphaFoldDB" id="A0A9P7G095"/>
<dbReference type="InterPro" id="IPR017938">
    <property type="entry name" value="Riboflavin_synthase-like_b-brl"/>
</dbReference>
<dbReference type="Proteomes" id="UP000775547">
    <property type="component" value="Unassembled WGS sequence"/>
</dbReference>
<evidence type="ECO:0000256" key="6">
    <source>
        <dbReference type="ARBA" id="ARBA00022692"/>
    </source>
</evidence>
<keyword evidence="8 14" id="KW-1133">Transmembrane helix</keyword>
<keyword evidence="12" id="KW-0325">Glycoprotein</keyword>
<dbReference type="Pfam" id="PF08022">
    <property type="entry name" value="FAD_binding_8"/>
    <property type="match status" value="1"/>
</dbReference>
<feature type="transmembrane region" description="Helical" evidence="14">
    <location>
        <begin position="21"/>
        <end position="41"/>
    </location>
</feature>
<keyword evidence="7" id="KW-0249">Electron transport</keyword>
<dbReference type="OrthoDB" id="17725at2759"/>
<evidence type="ECO:0000256" key="10">
    <source>
        <dbReference type="ARBA" id="ARBA00023065"/>
    </source>
</evidence>